<evidence type="ECO:0000313" key="2">
    <source>
        <dbReference type="Proteomes" id="UP000191987"/>
    </source>
</evidence>
<name>A0A1S7R5K7_9HYPH</name>
<reference evidence="1 2" key="1">
    <citation type="submission" date="2016-01" db="EMBL/GenBank/DDBJ databases">
        <authorList>
            <person name="Oliw E.H."/>
        </authorList>
    </citation>
    <scope>NUCLEOTIDE SEQUENCE [LARGE SCALE GENOMIC DNA]</scope>
    <source>
        <strain evidence="1 2">Zutra 3-1</strain>
    </source>
</reference>
<sequence>MSTAEFEKSRLRMHRFEEGGVTVQVQWHGSPQAVSFTVAQTHLRLAIISGRRSHAQEYRFIHGHGAGRWHRRLCRRDFGRQGQDRHPERPVGRLRQFRRQILL</sequence>
<organism evidence="1 2">
    <name type="scientific">Agrobacterium deltaense Zutra 3/1</name>
    <dbReference type="NCBI Taxonomy" id="1183427"/>
    <lineage>
        <taxon>Bacteria</taxon>
        <taxon>Pseudomonadati</taxon>
        <taxon>Pseudomonadota</taxon>
        <taxon>Alphaproteobacteria</taxon>
        <taxon>Hyphomicrobiales</taxon>
        <taxon>Rhizobiaceae</taxon>
        <taxon>Rhizobium/Agrobacterium group</taxon>
        <taxon>Agrobacterium</taxon>
    </lineage>
</organism>
<dbReference type="Proteomes" id="UP000191987">
    <property type="component" value="Unassembled WGS sequence"/>
</dbReference>
<dbReference type="AlphaFoldDB" id="A0A1S7R5K7"/>
<evidence type="ECO:0000313" key="1">
    <source>
        <dbReference type="EMBL" id="CUX46978.1"/>
    </source>
</evidence>
<dbReference type="EMBL" id="FBWG01000030">
    <property type="protein sequence ID" value="CUX46978.1"/>
    <property type="molecule type" value="Genomic_DNA"/>
</dbReference>
<proteinExistence type="predicted"/>
<gene>
    <name evidence="1" type="ORF">AGR7C_Lc120175</name>
</gene>
<accession>A0A1S7R5K7</accession>
<protein>
    <submittedName>
        <fullName evidence="1">Uncharacterized protein</fullName>
    </submittedName>
</protein>